<dbReference type="SUPFAM" id="SSF56219">
    <property type="entry name" value="DNase I-like"/>
    <property type="match status" value="1"/>
</dbReference>
<evidence type="ECO:0000256" key="1">
    <source>
        <dbReference type="SAM" id="MobiDB-lite"/>
    </source>
</evidence>
<protein>
    <submittedName>
        <fullName evidence="4">Endonuclease/Exonuclease/phosphatase family protein</fullName>
    </submittedName>
</protein>
<evidence type="ECO:0000313" key="4">
    <source>
        <dbReference type="EMBL" id="QDU68510.1"/>
    </source>
</evidence>
<keyword evidence="2" id="KW-0812">Transmembrane</keyword>
<proteinExistence type="predicted"/>
<keyword evidence="2" id="KW-1133">Transmembrane helix</keyword>
<evidence type="ECO:0000256" key="2">
    <source>
        <dbReference type="SAM" id="Phobius"/>
    </source>
</evidence>
<keyword evidence="5" id="KW-1185">Reference proteome</keyword>
<reference evidence="4 5" key="1">
    <citation type="submission" date="2019-02" db="EMBL/GenBank/DDBJ databases">
        <title>Deep-cultivation of Planctomycetes and their phenomic and genomic characterization uncovers novel biology.</title>
        <authorList>
            <person name="Wiegand S."/>
            <person name="Jogler M."/>
            <person name="Boedeker C."/>
            <person name="Pinto D."/>
            <person name="Vollmers J."/>
            <person name="Rivas-Marin E."/>
            <person name="Kohn T."/>
            <person name="Peeters S.H."/>
            <person name="Heuer A."/>
            <person name="Rast P."/>
            <person name="Oberbeckmann S."/>
            <person name="Bunk B."/>
            <person name="Jeske O."/>
            <person name="Meyerdierks A."/>
            <person name="Storesund J.E."/>
            <person name="Kallscheuer N."/>
            <person name="Luecker S."/>
            <person name="Lage O.M."/>
            <person name="Pohl T."/>
            <person name="Merkel B.J."/>
            <person name="Hornburger P."/>
            <person name="Mueller R.-W."/>
            <person name="Bruemmer F."/>
            <person name="Labrenz M."/>
            <person name="Spormann A.M."/>
            <person name="Op den Camp H."/>
            <person name="Overmann J."/>
            <person name="Amann R."/>
            <person name="Jetten M.S.M."/>
            <person name="Mascher T."/>
            <person name="Medema M.H."/>
            <person name="Devos D.P."/>
            <person name="Kaster A.-K."/>
            <person name="Ovreas L."/>
            <person name="Rohde M."/>
            <person name="Galperin M.Y."/>
            <person name="Jogler C."/>
        </authorList>
    </citation>
    <scope>NUCLEOTIDE SEQUENCE [LARGE SCALE GENOMIC DNA]</scope>
    <source>
        <strain evidence="4 5">Pla133</strain>
    </source>
</reference>
<dbReference type="Proteomes" id="UP000316921">
    <property type="component" value="Chromosome"/>
</dbReference>
<feature type="compositionally biased region" description="Basic and acidic residues" evidence="1">
    <location>
        <begin position="8"/>
        <end position="23"/>
    </location>
</feature>
<feature type="region of interest" description="Disordered" evidence="1">
    <location>
        <begin position="1"/>
        <end position="24"/>
    </location>
</feature>
<keyword evidence="4" id="KW-0255">Endonuclease</keyword>
<dbReference type="InterPro" id="IPR005135">
    <property type="entry name" value="Endo/exonuclease/phosphatase"/>
</dbReference>
<feature type="domain" description="Endonuclease/exonuclease/phosphatase" evidence="3">
    <location>
        <begin position="120"/>
        <end position="352"/>
    </location>
</feature>
<name>A0A518BNE8_9BACT</name>
<evidence type="ECO:0000259" key="3">
    <source>
        <dbReference type="Pfam" id="PF03372"/>
    </source>
</evidence>
<evidence type="ECO:0000313" key="5">
    <source>
        <dbReference type="Proteomes" id="UP000316921"/>
    </source>
</evidence>
<keyword evidence="4" id="KW-0540">Nuclease</keyword>
<dbReference type="GO" id="GO:0004527">
    <property type="term" value="F:exonuclease activity"/>
    <property type="evidence" value="ECO:0007669"/>
    <property type="project" value="UniProtKB-KW"/>
</dbReference>
<gene>
    <name evidence="4" type="ORF">Pla133_36080</name>
</gene>
<dbReference type="GO" id="GO:0004519">
    <property type="term" value="F:endonuclease activity"/>
    <property type="evidence" value="ECO:0007669"/>
    <property type="project" value="UniProtKB-KW"/>
</dbReference>
<feature type="transmembrane region" description="Helical" evidence="2">
    <location>
        <begin position="62"/>
        <end position="82"/>
    </location>
</feature>
<dbReference type="Pfam" id="PF03372">
    <property type="entry name" value="Exo_endo_phos"/>
    <property type="match status" value="1"/>
</dbReference>
<organism evidence="4 5">
    <name type="scientific">Engelhardtia mirabilis</name>
    <dbReference type="NCBI Taxonomy" id="2528011"/>
    <lineage>
        <taxon>Bacteria</taxon>
        <taxon>Pseudomonadati</taxon>
        <taxon>Planctomycetota</taxon>
        <taxon>Planctomycetia</taxon>
        <taxon>Planctomycetia incertae sedis</taxon>
        <taxon>Engelhardtia</taxon>
    </lineage>
</organism>
<sequence length="373" mass="39924">MLDSRPPNPDHDTDARLEPHPPGHAEVAIQTATSHTLTQPIDAGPQADPSQASPLPRLIKRLLRGVALALAALVAFAGAWYFNLPQHLLRIVGSSEVQARPQSAATLAPSPASLALRVVSANVECFYCEANWDERSASTAGYLGGLAADLIGLQELVTDRDLEAVVPTTGDYELVVPRIFGQAYGDAAILFRASRFELLESGVVWLGRNQGLPLSAGWTVGLPRYVNWVLLRERDSGAELIFVNTHFDPNRPNKDASAPIFHEVVTALSARAPVIATGDFNTCTDAERFAIVCAPPIRDTHAIASAQGGEVDAGGWSDALDIDLIDHVLVAADAVQVVAWRVDDSDPDRSDHPYVMVDLVLGTERASGPSSQD</sequence>
<dbReference type="EMBL" id="CP036287">
    <property type="protein sequence ID" value="QDU68510.1"/>
    <property type="molecule type" value="Genomic_DNA"/>
</dbReference>
<keyword evidence="4" id="KW-0269">Exonuclease</keyword>
<keyword evidence="2" id="KW-0472">Membrane</keyword>
<dbReference type="AlphaFoldDB" id="A0A518BNE8"/>
<dbReference type="Gene3D" id="3.60.10.10">
    <property type="entry name" value="Endonuclease/exonuclease/phosphatase"/>
    <property type="match status" value="1"/>
</dbReference>
<keyword evidence="4" id="KW-0378">Hydrolase</keyword>
<accession>A0A518BNE8</accession>
<dbReference type="InterPro" id="IPR036691">
    <property type="entry name" value="Endo/exonu/phosph_ase_sf"/>
</dbReference>
<dbReference type="KEGG" id="pbap:Pla133_36080"/>